<dbReference type="EMBL" id="JAEPRE010000036">
    <property type="protein sequence ID" value="KAG2235228.1"/>
    <property type="molecule type" value="Genomic_DNA"/>
</dbReference>
<evidence type="ECO:0000313" key="6">
    <source>
        <dbReference type="EMBL" id="KAG2235228.1"/>
    </source>
</evidence>
<dbReference type="InterPro" id="IPR000409">
    <property type="entry name" value="BEACH_dom"/>
</dbReference>
<dbReference type="Pfam" id="PF02138">
    <property type="entry name" value="Beach"/>
    <property type="match status" value="1"/>
</dbReference>
<dbReference type="SMART" id="SM01026">
    <property type="entry name" value="Beach"/>
    <property type="match status" value="1"/>
</dbReference>
<keyword evidence="1 2" id="KW-0853">WD repeat</keyword>
<dbReference type="InterPro" id="IPR016024">
    <property type="entry name" value="ARM-type_fold"/>
</dbReference>
<proteinExistence type="predicted"/>
<dbReference type="Gene3D" id="1.10.1540.10">
    <property type="entry name" value="BEACH domain"/>
    <property type="match status" value="1"/>
</dbReference>
<dbReference type="PANTHER" id="PTHR46866:SF1">
    <property type="entry name" value="GH12955P"/>
    <property type="match status" value="1"/>
</dbReference>
<evidence type="ECO:0000256" key="1">
    <source>
        <dbReference type="ARBA" id="ARBA00022574"/>
    </source>
</evidence>
<organism evidence="6 7">
    <name type="scientific">Thamnidium elegans</name>
    <dbReference type="NCBI Taxonomy" id="101142"/>
    <lineage>
        <taxon>Eukaryota</taxon>
        <taxon>Fungi</taxon>
        <taxon>Fungi incertae sedis</taxon>
        <taxon>Mucoromycota</taxon>
        <taxon>Mucoromycotina</taxon>
        <taxon>Mucoromycetes</taxon>
        <taxon>Mucorales</taxon>
        <taxon>Mucorineae</taxon>
        <taxon>Mucoraceae</taxon>
        <taxon>Thamnidium</taxon>
    </lineage>
</organism>
<feature type="transmembrane region" description="Helical" evidence="4">
    <location>
        <begin position="1180"/>
        <end position="1197"/>
    </location>
</feature>
<dbReference type="Pfam" id="PF00400">
    <property type="entry name" value="WD40"/>
    <property type="match status" value="2"/>
</dbReference>
<feature type="transmembrane region" description="Helical" evidence="4">
    <location>
        <begin position="1154"/>
        <end position="1173"/>
    </location>
</feature>
<evidence type="ECO:0000313" key="7">
    <source>
        <dbReference type="Proteomes" id="UP000613177"/>
    </source>
</evidence>
<keyword evidence="4" id="KW-0472">Membrane</keyword>
<dbReference type="SUPFAM" id="SSF48371">
    <property type="entry name" value="ARM repeat"/>
    <property type="match status" value="1"/>
</dbReference>
<dbReference type="InterPro" id="IPR036322">
    <property type="entry name" value="WD40_repeat_dom_sf"/>
</dbReference>
<gene>
    <name evidence="6" type="ORF">INT48_004695</name>
</gene>
<reference evidence="6" key="1">
    <citation type="submission" date="2021-01" db="EMBL/GenBank/DDBJ databases">
        <title>Metabolic potential, ecology and presence of endohyphal bacteria is reflected in genomic diversity of Mucoromycotina.</title>
        <authorList>
            <person name="Muszewska A."/>
            <person name="Okrasinska A."/>
            <person name="Steczkiewicz K."/>
            <person name="Drgas O."/>
            <person name="Orlowska M."/>
            <person name="Perlinska-Lenart U."/>
            <person name="Aleksandrzak-Piekarczyk T."/>
            <person name="Szatraj K."/>
            <person name="Zielenkiewicz U."/>
            <person name="Pilsyk S."/>
            <person name="Malc E."/>
            <person name="Mieczkowski P."/>
            <person name="Kruszewska J.S."/>
            <person name="Biernat P."/>
            <person name="Pawlowska J."/>
        </authorList>
    </citation>
    <scope>NUCLEOTIDE SEQUENCE</scope>
    <source>
        <strain evidence="6">WA0000018081</strain>
    </source>
</reference>
<keyword evidence="4" id="KW-0812">Transmembrane</keyword>
<dbReference type="PROSITE" id="PS50082">
    <property type="entry name" value="WD_REPEATS_2"/>
    <property type="match status" value="1"/>
</dbReference>
<dbReference type="PROSITE" id="PS50294">
    <property type="entry name" value="WD_REPEATS_REGION"/>
    <property type="match status" value="1"/>
</dbReference>
<dbReference type="InterPro" id="IPR015943">
    <property type="entry name" value="WD40/YVTN_repeat-like_dom_sf"/>
</dbReference>
<dbReference type="Proteomes" id="UP000613177">
    <property type="component" value="Unassembled WGS sequence"/>
</dbReference>
<sequence length="1772" mass="198069">MGNGLSAQDLKEQILLDLKIDVAFPFFPSDRKTGLSACCVVDTDWVEKLTTTYDNNEQIKLKRPGYSRKTNDAGPTNSSQKQSPTVNIYVTVLSKESANSLSLYGSSNVSHKPTNQVNTMQDKWPLIEYIQSLLEGKGADQKIESLKDRFCEYEPIFEGGEKNHDLFINRVQSLLWPNCKWFKKLSSQEDEEEEEYEDYITLEEKVNEVETVEADTSNSNLPEVFSLIETDLAYYFLASYRGATLQDLITYNPGVLSSNLKKSFIIYQLLRVIASLHSRDLENWLYDREISKMTKSIPQEPLVVSWVKGEISNFSYLMALNHLAGRREGDPNFYPILPWITDFSGDSIEDGWRNFTQTKFRINKGDEQLDFTFDGPVPHHITDILSDITYYVYQARKTPIPVLCQFVRSKYEPNEYPPSMQRLYQWTPDECIPEFYTDPSIFKSIHPDMPDLQIPQWASSPQDFIRKHAEALESNYVSANLHHWIDLTFGNDLTGKGAVEAKNVALPLLAGQNSFMKHGIIQLFKDKHPQRGCNWNRTKKESHTISASPTTVEDDCSDKINLQPATSIIMASSKPKTSSVRTRHTLLSNNNSMDSATTGLLSTMVHSGSVSGTVTTNATSARDRTPSIHSTASSIDTSRSLPSSLMTASAEPLTSVLRTEPIRMPISVSENYFIEDLDLFEDMVEFSAKYKSMDCAEMLITNPIYPDPPQRFIIDPTETIESPPNRFSVGAAFDMLCLGQVIESVYTAGNSKVVDSDGEPSVAPASGYFEVGNGDVSYDIAPTGKVNVSSAVTGVISALTSEDWQERPTAKSILCASFPVMTVRDSRCSFPFPETIPEMYEYLAAFHQAEWSRRLYLADKWIDRICDLEDEAFLLLLPSFSELFTHVETRIGSISLFPKLAQRLGPDRARRHLLKRIISMFEALRPNIPKVLFNQNIIYEFVKRLGIAVFLQQMLPCYLEALAIHDDASMTTVITANTEKVGSITDLAGDSLVHICTLLGPILTSKHIVRQLVKILFRDNQLRPSLVNTTVRIIGGFGSTFTAVQYSYLISLIDASSWGTKMTLKTTKTVCTILTLLQELVPYMSNEALVTELKSGFIATLYQLLEPLPQSALEDVNSIAPEQLRLRLTISMKTIEYLLKTSQKLTVQEWESTVSFFFFFFLLVIVNFNIFIIDCFNTSKIFFGMIYAYYQFFLIVSKEKIRRVIPTSDAIESMMYDHFSCSPIIIPDIIKPTSSISSSQISSIQKKALPIATKSETTSNLPTSSKFMAWMIPNKRTPTDLASDTDSISSKKSFSSSFKDEPCNKKIDINVKKLYEFATKDLHTFGYPPTPFIVVTDGNSISASKNSSTAVVTATNTNSTSSVLNNVIASSTSTSIVASSTISPISSSMDGNTGTGQKIKISNKLCARNILKETLYNSKSKVPTSVLPWKTRWKPFPEDKKNWNRFLSTNSEEMSKSMQFSFNDLKLRGFAGHNASIRTFSVNEPAKIFASGSRDKTVKIWSLNVHQGIENWELDPFSESLVTYTGHKRGTINDVHFLSTGGLNDIVASCDGHVHLWDPETGTGLHQFNAGRSSVVSVKPIFQSRHLVGGTIEGNITFFDAHNYIPLHTWKSSSMMTGVIRVIAVNQAETLVAVGFSTGAISLIESRTGTLVASWKGGDTEITSMKFYTDDLLLSCAPADHLICCWNVNRLALVKTIPAAQDVTSLDIYKDEILTINANNSVSFIPINDDFQAYSSKFKSSIIKSQVSSFGIVHTDQLLLFGCAEGEIFLYA</sequence>
<evidence type="ECO:0000256" key="4">
    <source>
        <dbReference type="SAM" id="Phobius"/>
    </source>
</evidence>
<accession>A0A8H7SW45</accession>
<name>A0A8H7SW45_9FUNG</name>
<dbReference type="PANTHER" id="PTHR46866">
    <property type="entry name" value="GH12955P"/>
    <property type="match status" value="1"/>
</dbReference>
<dbReference type="InterPro" id="IPR036372">
    <property type="entry name" value="BEACH_dom_sf"/>
</dbReference>
<dbReference type="SMART" id="SM00320">
    <property type="entry name" value="WD40"/>
    <property type="match status" value="5"/>
</dbReference>
<dbReference type="PROSITE" id="PS50197">
    <property type="entry name" value="BEACH"/>
    <property type="match status" value="1"/>
</dbReference>
<dbReference type="SUPFAM" id="SSF81837">
    <property type="entry name" value="BEACH domain"/>
    <property type="match status" value="1"/>
</dbReference>
<feature type="region of interest" description="Disordered" evidence="3">
    <location>
        <begin position="61"/>
        <end position="84"/>
    </location>
</feature>
<keyword evidence="7" id="KW-1185">Reference proteome</keyword>
<feature type="compositionally biased region" description="Polar residues" evidence="3">
    <location>
        <begin position="73"/>
        <end position="84"/>
    </location>
</feature>
<evidence type="ECO:0000259" key="5">
    <source>
        <dbReference type="PROSITE" id="PS50197"/>
    </source>
</evidence>
<evidence type="ECO:0000256" key="3">
    <source>
        <dbReference type="SAM" id="MobiDB-lite"/>
    </source>
</evidence>
<keyword evidence="4" id="KW-1133">Transmembrane helix</keyword>
<feature type="domain" description="BEACH" evidence="5">
    <location>
        <begin position="291"/>
        <end position="551"/>
    </location>
</feature>
<dbReference type="Gene3D" id="2.130.10.10">
    <property type="entry name" value="YVTN repeat-like/Quinoprotein amine dehydrogenase"/>
    <property type="match status" value="2"/>
</dbReference>
<dbReference type="InterPro" id="IPR001680">
    <property type="entry name" value="WD40_rpt"/>
</dbReference>
<feature type="repeat" description="WD" evidence="2">
    <location>
        <begin position="1470"/>
        <end position="1511"/>
    </location>
</feature>
<dbReference type="CDD" id="cd06071">
    <property type="entry name" value="Beach"/>
    <property type="match status" value="1"/>
</dbReference>
<comment type="caution">
    <text evidence="6">The sequence shown here is derived from an EMBL/GenBank/DDBJ whole genome shotgun (WGS) entry which is preliminary data.</text>
</comment>
<feature type="region of interest" description="Disordered" evidence="3">
    <location>
        <begin position="612"/>
        <end position="643"/>
    </location>
</feature>
<dbReference type="SUPFAM" id="SSF50978">
    <property type="entry name" value="WD40 repeat-like"/>
    <property type="match status" value="1"/>
</dbReference>
<evidence type="ECO:0000256" key="2">
    <source>
        <dbReference type="PROSITE-ProRule" id="PRU00221"/>
    </source>
</evidence>
<protein>
    <recommendedName>
        <fullName evidence="5">BEACH domain-containing protein</fullName>
    </recommendedName>
</protein>
<feature type="compositionally biased region" description="Polar residues" evidence="3">
    <location>
        <begin position="627"/>
        <end position="643"/>
    </location>
</feature>